<feature type="region of interest" description="Disordered" evidence="1">
    <location>
        <begin position="898"/>
        <end position="923"/>
    </location>
</feature>
<organism evidence="2 3">
    <name type="scientific">Asterophora parasitica</name>
    <dbReference type="NCBI Taxonomy" id="117018"/>
    <lineage>
        <taxon>Eukaryota</taxon>
        <taxon>Fungi</taxon>
        <taxon>Dikarya</taxon>
        <taxon>Basidiomycota</taxon>
        <taxon>Agaricomycotina</taxon>
        <taxon>Agaricomycetes</taxon>
        <taxon>Agaricomycetidae</taxon>
        <taxon>Agaricales</taxon>
        <taxon>Tricholomatineae</taxon>
        <taxon>Lyophyllaceae</taxon>
        <taxon>Asterophora</taxon>
    </lineage>
</organism>
<accession>A0A9P7K989</accession>
<reference evidence="2" key="1">
    <citation type="submission" date="2020-07" db="EMBL/GenBank/DDBJ databases">
        <authorList>
            <person name="Nieuwenhuis M."/>
            <person name="Van De Peppel L.J.J."/>
        </authorList>
    </citation>
    <scope>NUCLEOTIDE SEQUENCE</scope>
    <source>
        <strain evidence="2">AP01</strain>
        <tissue evidence="2">Mycelium</tissue>
    </source>
</reference>
<dbReference type="PANTHER" id="PTHR45748:SF7">
    <property type="entry name" value="1-PHOSPHATIDYLINOSITOL 3-PHOSPHATE 5-KINASE-RELATED"/>
    <property type="match status" value="1"/>
</dbReference>
<dbReference type="SUPFAM" id="SSF56104">
    <property type="entry name" value="SAICAR synthase-like"/>
    <property type="match status" value="1"/>
</dbReference>
<keyword evidence="3" id="KW-1185">Reference proteome</keyword>
<feature type="compositionally biased region" description="Pro residues" evidence="1">
    <location>
        <begin position="705"/>
        <end position="718"/>
    </location>
</feature>
<evidence type="ECO:0000256" key="1">
    <source>
        <dbReference type="SAM" id="MobiDB-lite"/>
    </source>
</evidence>
<dbReference type="EMBL" id="JABCKV010000130">
    <property type="protein sequence ID" value="KAG5643166.1"/>
    <property type="molecule type" value="Genomic_DNA"/>
</dbReference>
<dbReference type="OrthoDB" id="158357at2759"/>
<reference evidence="2" key="2">
    <citation type="submission" date="2021-10" db="EMBL/GenBank/DDBJ databases">
        <title>Phylogenomics reveals ancestral predisposition of the termite-cultivated fungus Termitomyces towards a domesticated lifestyle.</title>
        <authorList>
            <person name="Auxier B."/>
            <person name="Grum-Grzhimaylo A."/>
            <person name="Cardenas M.E."/>
            <person name="Lodge J.D."/>
            <person name="Laessoe T."/>
            <person name="Pedersen O."/>
            <person name="Smith M.E."/>
            <person name="Kuyper T.W."/>
            <person name="Franco-Molano E.A."/>
            <person name="Baroni T.J."/>
            <person name="Aanen D.K."/>
        </authorList>
    </citation>
    <scope>NUCLEOTIDE SEQUENCE</scope>
    <source>
        <strain evidence="2">AP01</strain>
        <tissue evidence="2">Mycelium</tissue>
    </source>
</reference>
<feature type="compositionally biased region" description="Low complexity" evidence="1">
    <location>
        <begin position="102"/>
        <end position="114"/>
    </location>
</feature>
<dbReference type="InterPro" id="IPR027484">
    <property type="entry name" value="PInositol-4-P-5-kinase_N"/>
</dbReference>
<feature type="region of interest" description="Disordered" evidence="1">
    <location>
        <begin position="101"/>
        <end position="125"/>
    </location>
</feature>
<comment type="caution">
    <text evidence="2">The sequence shown here is derived from an EMBL/GenBank/DDBJ whole genome shotgun (WGS) entry which is preliminary data.</text>
</comment>
<feature type="region of interest" description="Disordered" evidence="1">
    <location>
        <begin position="1112"/>
        <end position="1147"/>
    </location>
</feature>
<dbReference type="GO" id="GO:0000285">
    <property type="term" value="F:1-phosphatidylinositol-3-phosphate 5-kinase activity"/>
    <property type="evidence" value="ECO:0007669"/>
    <property type="project" value="TreeGrafter"/>
</dbReference>
<dbReference type="GO" id="GO:0000329">
    <property type="term" value="C:fungal-type vacuole membrane"/>
    <property type="evidence" value="ECO:0007669"/>
    <property type="project" value="TreeGrafter"/>
</dbReference>
<name>A0A9P7K989_9AGAR</name>
<feature type="region of interest" description="Disordered" evidence="1">
    <location>
        <begin position="612"/>
        <end position="640"/>
    </location>
</feature>
<dbReference type="PANTHER" id="PTHR45748">
    <property type="entry name" value="1-PHOSPHATIDYLINOSITOL 3-PHOSPHATE 5-KINASE-RELATED"/>
    <property type="match status" value="1"/>
</dbReference>
<evidence type="ECO:0000313" key="3">
    <source>
        <dbReference type="Proteomes" id="UP000775547"/>
    </source>
</evidence>
<dbReference type="Gene3D" id="3.30.800.10">
    <property type="entry name" value="Phosphatidylinositol Phosphate Kinase II Beta"/>
    <property type="match status" value="1"/>
</dbReference>
<dbReference type="GO" id="GO:0046854">
    <property type="term" value="P:phosphatidylinositol phosphate biosynthetic process"/>
    <property type="evidence" value="ECO:0007669"/>
    <property type="project" value="TreeGrafter"/>
</dbReference>
<feature type="region of interest" description="Disordered" evidence="1">
    <location>
        <begin position="239"/>
        <end position="260"/>
    </location>
</feature>
<feature type="region of interest" description="Disordered" evidence="1">
    <location>
        <begin position="989"/>
        <end position="1013"/>
    </location>
</feature>
<protein>
    <recommendedName>
        <fullName evidence="4">PIPK domain-containing protein</fullName>
    </recommendedName>
</protein>
<dbReference type="Proteomes" id="UP000775547">
    <property type="component" value="Unassembled WGS sequence"/>
</dbReference>
<feature type="compositionally biased region" description="Basic and acidic residues" evidence="1">
    <location>
        <begin position="1127"/>
        <end position="1141"/>
    </location>
</feature>
<sequence>MVDQKPLPALPVPAALAIDARQHRARLIRHFLSEVHETGIESRQEGWASVFEEVLDQLGQNLSQNKWLEGVRKWREQQWEVKKRERVLLRRDIVKAKARVEPGTPTVGSTVTSSKDLPPTPPSVSQKASAKHLLLCVAPPGRKIPSEDSGFDMVPANIGCTFLPGTYSLQLEAQTILFGRGGDIAQIVGGTFAFKGVTSPAQHEHLFRVLRLSIYVHLALTLEQHVLVDSNIALTYPRPRLPPPSSSTPHSASSIPKKHTGTSFLPPGFLSFFSSRKSSGMGHRSSTLMPLGRDVGIPTAPSTPPRSSLDLGSAFPFSVLGSVVRKPVALPLEEEMKPPFTQALEQIQSSAGLLSTSPGVRFDAPPLIVELATREKGQAQKLKGDERAALSSILGWEGRELLGTNMRGTAGFLRQQAIEVLVAHHVPGDEGGVSVLCGRKDWKTFPYYYAGEDNEPQSLGAVLEELVLDAPRACEVPGCKYLRDLHDTRFIHGGVKVSVVLEEREETNAQEWDSRGEKIITVCESCSTCGAQSVCRDMSDGTYLIPFGKFLELLIYSPHLAAPTPALCQHSERLSVRRHFGVMRTHVVTFASSRVEDIFELRVPRLQITHSERCTGRDSSSSTGQGSGVESVDDTEEEKEKRELRREIRRWWEGVADHMDKLEAVFHDKDDETDRNASISKALPRLPSADHVYDAEDADASLPIPSLPPTSPSTPPRPTNTLSGHSSLFETPSGAPAPPTPSPAQSHDQEEPQPSIRLSSLRQTFHRTEQTLYGQLSQTRGAELNDVRRSFMAAARGAEKRLCAWQKKHLDGREGSESLKWTGAEEPVWWKNGYHVLPASNIIVREDDWGSVIAFTLRWVDFYFIFRSMYTQANCTVYSTPDYQQELAHLGAIRQASTTHQSSILPQSPPMDSSPALSNQSNQSTHSSFFSAAMNYKLFTSSTDPTLPDPDLDDVTWSETEPFSAVVFRKEHPRDPTTSLLSIREVLRQGQKSPMPDPSRFGSLGRGPAPPSAWAKADVQVSKDEADGVVSTEASDAAGKILQEFELAGEIPGRLSAPTSRASDSVITLNAAAAFPPVETNVYRSKAPSIISVKSKAMMGKETLKGMEANDLKVGGSTFKMPPPPPPKDEPRTRDQERPRDVSTTTTTASFFANTLTSGLNNAMRFMLHSNAGDTVDPPRHASPSLKAHHGLLLPLDAAGIDERPHIKYDWTIGKRLKFSCTVYYAKQFDILRRRCGVDEVYLRSLQSSANWAAEGGKSRSNFWKTSDDRFVIKTLLDAWNVADLQVAFCNVWLELN</sequence>
<feature type="region of interest" description="Disordered" evidence="1">
    <location>
        <begin position="700"/>
        <end position="761"/>
    </location>
</feature>
<dbReference type="GO" id="GO:0010008">
    <property type="term" value="C:endosome membrane"/>
    <property type="evidence" value="ECO:0007669"/>
    <property type="project" value="TreeGrafter"/>
</dbReference>
<gene>
    <name evidence="2" type="ORF">DXG03_001496</name>
</gene>
<evidence type="ECO:0008006" key="4">
    <source>
        <dbReference type="Google" id="ProtNLM"/>
    </source>
</evidence>
<proteinExistence type="predicted"/>
<evidence type="ECO:0000313" key="2">
    <source>
        <dbReference type="EMBL" id="KAG5643166.1"/>
    </source>
</evidence>